<dbReference type="Gene3D" id="2.40.70.10">
    <property type="entry name" value="Acid Proteases"/>
    <property type="match status" value="3"/>
</dbReference>
<evidence type="ECO:0000256" key="4">
    <source>
        <dbReference type="ARBA" id="ARBA00022729"/>
    </source>
</evidence>
<evidence type="ECO:0000313" key="8">
    <source>
        <dbReference type="Proteomes" id="UP001630127"/>
    </source>
</evidence>
<evidence type="ECO:0000256" key="2">
    <source>
        <dbReference type="ARBA" id="ARBA00007447"/>
    </source>
</evidence>
<comment type="subcellular location">
    <subcellularLocation>
        <location evidence="1">Secreted</location>
        <location evidence="1">Extracellular space</location>
    </subcellularLocation>
</comment>
<dbReference type="Pfam" id="PF14543">
    <property type="entry name" value="TAXi_N"/>
    <property type="match status" value="1"/>
</dbReference>
<dbReference type="AlphaFoldDB" id="A0ABD2YL05"/>
<dbReference type="InterPro" id="IPR033121">
    <property type="entry name" value="PEPTIDASE_A1"/>
</dbReference>
<accession>A0ABD2YL05</accession>
<dbReference type="GO" id="GO:0005576">
    <property type="term" value="C:extracellular region"/>
    <property type="evidence" value="ECO:0007669"/>
    <property type="project" value="UniProtKB-SubCell"/>
</dbReference>
<comment type="caution">
    <text evidence="7">The sequence shown here is derived from an EMBL/GenBank/DDBJ whole genome shotgun (WGS) entry which is preliminary data.</text>
</comment>
<organism evidence="7 8">
    <name type="scientific">Cinchona calisaya</name>
    <dbReference type="NCBI Taxonomy" id="153742"/>
    <lineage>
        <taxon>Eukaryota</taxon>
        <taxon>Viridiplantae</taxon>
        <taxon>Streptophyta</taxon>
        <taxon>Embryophyta</taxon>
        <taxon>Tracheophyta</taxon>
        <taxon>Spermatophyta</taxon>
        <taxon>Magnoliopsida</taxon>
        <taxon>eudicotyledons</taxon>
        <taxon>Gunneridae</taxon>
        <taxon>Pentapetalae</taxon>
        <taxon>asterids</taxon>
        <taxon>lamiids</taxon>
        <taxon>Gentianales</taxon>
        <taxon>Rubiaceae</taxon>
        <taxon>Cinchonoideae</taxon>
        <taxon>Cinchoneae</taxon>
        <taxon>Cinchona</taxon>
    </lineage>
</organism>
<dbReference type="InterPro" id="IPR032861">
    <property type="entry name" value="TAXi_N"/>
</dbReference>
<dbReference type="PROSITE" id="PS51767">
    <property type="entry name" value="PEPTIDASE_A1"/>
    <property type="match status" value="1"/>
</dbReference>
<evidence type="ECO:0000256" key="1">
    <source>
        <dbReference type="ARBA" id="ARBA00004239"/>
    </source>
</evidence>
<dbReference type="InterPro" id="IPR021109">
    <property type="entry name" value="Peptidase_aspartic_dom_sf"/>
</dbReference>
<gene>
    <name evidence="7" type="ORF">ACH5RR_033468</name>
</gene>
<keyword evidence="3" id="KW-0964">Secreted</keyword>
<evidence type="ECO:0000259" key="6">
    <source>
        <dbReference type="PROSITE" id="PS51767"/>
    </source>
</evidence>
<dbReference type="InterPro" id="IPR032799">
    <property type="entry name" value="TAXi_C"/>
</dbReference>
<comment type="similarity">
    <text evidence="2">Belongs to the peptidase A1 family.</text>
</comment>
<dbReference type="InterPro" id="IPR001461">
    <property type="entry name" value="Aspartic_peptidase_A1"/>
</dbReference>
<feature type="chain" id="PRO_5044813131" description="Peptidase A1 domain-containing protein" evidence="5">
    <location>
        <begin position="23"/>
        <end position="374"/>
    </location>
</feature>
<evidence type="ECO:0000256" key="3">
    <source>
        <dbReference type="ARBA" id="ARBA00022525"/>
    </source>
</evidence>
<proteinExistence type="inferred from homology"/>
<dbReference type="PANTHER" id="PTHR47965">
    <property type="entry name" value="ASPARTYL PROTEASE-RELATED"/>
    <property type="match status" value="1"/>
</dbReference>
<protein>
    <recommendedName>
        <fullName evidence="6">Peptidase A1 domain-containing protein</fullName>
    </recommendedName>
</protein>
<evidence type="ECO:0000313" key="7">
    <source>
        <dbReference type="EMBL" id="KAL3508086.1"/>
    </source>
</evidence>
<feature type="domain" description="Peptidase A1" evidence="6">
    <location>
        <begin position="43"/>
        <end position="355"/>
    </location>
</feature>
<feature type="signal peptide" evidence="5">
    <location>
        <begin position="1"/>
        <end position="22"/>
    </location>
</feature>
<reference evidence="7 8" key="1">
    <citation type="submission" date="2024-11" db="EMBL/GenBank/DDBJ databases">
        <title>A near-complete genome assembly of Cinchona calisaya.</title>
        <authorList>
            <person name="Lian D.C."/>
            <person name="Zhao X.W."/>
            <person name="Wei L."/>
        </authorList>
    </citation>
    <scope>NUCLEOTIDE SEQUENCE [LARGE SCALE GENOMIC DNA]</scope>
    <source>
        <tissue evidence="7">Nenye</tissue>
    </source>
</reference>
<dbReference type="Pfam" id="PF14541">
    <property type="entry name" value="TAXi_C"/>
    <property type="match status" value="1"/>
</dbReference>
<dbReference type="SUPFAM" id="SSF50630">
    <property type="entry name" value="Acid proteases"/>
    <property type="match status" value="1"/>
</dbReference>
<dbReference type="EMBL" id="JBJUIK010000013">
    <property type="protein sequence ID" value="KAL3508086.1"/>
    <property type="molecule type" value="Genomic_DNA"/>
</dbReference>
<keyword evidence="8" id="KW-1185">Reference proteome</keyword>
<dbReference type="PANTHER" id="PTHR47965:SF22">
    <property type="entry name" value="EUKARYOTIC ASPARTYL PROTEASE FAMILY PROTEIN"/>
    <property type="match status" value="1"/>
</dbReference>
<name>A0ABD2YL05_9GENT</name>
<sequence length="374" mass="40659">MGSLSFAFSLCVLFFLIIPSIAKTVKPNAFVLPLTKDSSTGQYITKISQRTPLVPIKLTVDLGGQFLWVDCQKGYVSSSYKPAHCRSAQWSLANSKACGDCFDGTSGELAQDVLSLQSTDGSNPGRDVSSSKVLFTCGSTFLLEGLASGVKGIAGLRRENPYNFLPGKDISKSLTYTPLLINPVSTAGSYFEGEPSVEYFIGVKSIEVNGKPVLINSTLLTIKEGNGGTKISTVNHYTVMETSIYKAFTRAFVKAFARVPRVKRVAPFEICFNSSYFPSTRVGPSSPIIDFVLQSHSVVWSIYGANSMVQVKEDVLCLGFVDVGVEPRTSIVIGVHQIEDNLLQFDLARSRLGFSSTLRFQQTTCSNFNFTSKA</sequence>
<evidence type="ECO:0000256" key="5">
    <source>
        <dbReference type="SAM" id="SignalP"/>
    </source>
</evidence>
<dbReference type="Proteomes" id="UP001630127">
    <property type="component" value="Unassembled WGS sequence"/>
</dbReference>
<dbReference type="FunFam" id="2.40.70.10:FF:000041">
    <property type="entry name" value="Basic 7S globulin"/>
    <property type="match status" value="1"/>
</dbReference>
<keyword evidence="4 5" id="KW-0732">Signal</keyword>